<evidence type="ECO:0000313" key="1">
    <source>
        <dbReference type="EMBL" id="KAE8270675.1"/>
    </source>
</evidence>
<name>A0A8X7NE90_9BASI</name>
<gene>
    <name evidence="1" type="ORF">A4X09_0g1651</name>
</gene>
<dbReference type="Gene3D" id="2.80.10.50">
    <property type="match status" value="1"/>
</dbReference>
<accession>A0A8X7NE90</accession>
<keyword evidence="2" id="KW-1185">Reference proteome</keyword>
<evidence type="ECO:0000313" key="2">
    <source>
        <dbReference type="Proteomes" id="UP000078113"/>
    </source>
</evidence>
<organism evidence="1 2">
    <name type="scientific">Tilletia walkeri</name>
    <dbReference type="NCBI Taxonomy" id="117179"/>
    <lineage>
        <taxon>Eukaryota</taxon>
        <taxon>Fungi</taxon>
        <taxon>Dikarya</taxon>
        <taxon>Basidiomycota</taxon>
        <taxon>Ustilaginomycotina</taxon>
        <taxon>Exobasidiomycetes</taxon>
        <taxon>Tilletiales</taxon>
        <taxon>Tilletiaceae</taxon>
        <taxon>Tilletia</taxon>
    </lineage>
</organism>
<reference evidence="1" key="2">
    <citation type="journal article" date="2019" name="IMA Fungus">
        <title>Genome sequencing and comparison of five Tilletia species to identify candidate genes for the detection of regulated species infecting wheat.</title>
        <authorList>
            <person name="Nguyen H.D.T."/>
            <person name="Sultana T."/>
            <person name="Kesanakurti P."/>
            <person name="Hambleton S."/>
        </authorList>
    </citation>
    <scope>NUCLEOTIDE SEQUENCE</scope>
    <source>
        <strain evidence="1">DAOMC 236422</strain>
    </source>
</reference>
<dbReference type="AlphaFoldDB" id="A0A8X7NE90"/>
<protein>
    <submittedName>
        <fullName evidence="1">Uncharacterized protein</fullName>
    </submittedName>
</protein>
<dbReference type="Proteomes" id="UP000078113">
    <property type="component" value="Unassembled WGS sequence"/>
</dbReference>
<proteinExistence type="predicted"/>
<dbReference type="EMBL" id="LWDG02000041">
    <property type="protein sequence ID" value="KAE8270675.1"/>
    <property type="molecule type" value="Genomic_DNA"/>
</dbReference>
<reference evidence="1" key="1">
    <citation type="submission" date="2016-04" db="EMBL/GenBank/DDBJ databases">
        <authorList>
            <person name="Nguyen H.D."/>
            <person name="Samba Siva P."/>
            <person name="Cullis J."/>
            <person name="Levesque C.A."/>
            <person name="Hambleton S."/>
        </authorList>
    </citation>
    <scope>NUCLEOTIDE SEQUENCE</scope>
    <source>
        <strain evidence="1">DAOMC 236422</strain>
    </source>
</reference>
<comment type="caution">
    <text evidence="1">The sequence shown here is derived from an EMBL/GenBank/DDBJ whole genome shotgun (WGS) entry which is preliminary data.</text>
</comment>
<sequence length="182" mass="19325">MAPSALATTTGLAYGGYTIQLPISGKYIGRADFETAIYAPKPIIVRETPYVWTVQPITTKSGKKQYNLIAGSAAAGRWTAQGEKVYSFVAPVDGQKTATSLILEQGTKKGSYYIKQANETVAGDIKSGGWYVHKTDEFSPVFAGGKSSSKAVAFRFVEQIAIEGPGGIARSDVPGPVQVEIV</sequence>